<organism evidence="3 4">
    <name type="scientific">Kribbella shirazensis</name>
    <dbReference type="NCBI Taxonomy" id="1105143"/>
    <lineage>
        <taxon>Bacteria</taxon>
        <taxon>Bacillati</taxon>
        <taxon>Actinomycetota</taxon>
        <taxon>Actinomycetes</taxon>
        <taxon>Propionibacteriales</taxon>
        <taxon>Kribbellaceae</taxon>
        <taxon>Kribbella</taxon>
    </lineage>
</organism>
<dbReference type="GO" id="GO:0016829">
    <property type="term" value="F:lyase activity"/>
    <property type="evidence" value="ECO:0007669"/>
    <property type="project" value="InterPro"/>
</dbReference>
<dbReference type="EMBL" id="JAASRO010000001">
    <property type="protein sequence ID" value="NIK61407.1"/>
    <property type="molecule type" value="Genomic_DNA"/>
</dbReference>
<dbReference type="SUPFAM" id="SSF103378">
    <property type="entry name" value="2-methylcitrate dehydratase PrpD"/>
    <property type="match status" value="1"/>
</dbReference>
<evidence type="ECO:0000256" key="1">
    <source>
        <dbReference type="ARBA" id="ARBA00006174"/>
    </source>
</evidence>
<dbReference type="Gene3D" id="1.10.4100.10">
    <property type="entry name" value="2-methylcitrate dehydratase PrpD"/>
    <property type="match status" value="1"/>
</dbReference>
<name>A0A7X5VHQ0_9ACTN</name>
<dbReference type="InterPro" id="IPR036148">
    <property type="entry name" value="MmgE/PrpD_sf"/>
</dbReference>
<sequence>MSTIAERLARHVVELQYEDIPGMVVEKAKSHLAHHLGAVLIGRQRQNGQNTLRVAELIGGPDGACSVITTARRASVLDSVLLNALLPPNGFEDFVLPQGIHPGVVTHPVGWAFAEHEHRSGRDLLTAVIAGYDVLGRLCDPALSWGRVEPSHFVLEAFGAAATASKLLELSVEETLYAFGHTGLQTGRRVGEIGPHAVLMHPWIARHGATAAVLAKAGVTAPTDVLQGEQGVLNIVFASADTSWIEAELETLGEHFTITDTHPKLPGSPNAVNSAPLGITRRLMQEHALDYARIEQVAVFIPQERQLVEEQRSAMLTAPSSWSSRDVSLHYLVASVIADDWVGAGGLDGQSRTVLRAALDKVHLRYEAGRPIQYARVEITTADAEIYSGENADLESSAPQLDWEEWLTDSGLNVLSDRSLNRLLKLMRHLEDVSTVTDVLACLVCPPSPPRE</sequence>
<dbReference type="InterPro" id="IPR042183">
    <property type="entry name" value="MmgE/PrpD_sf_1"/>
</dbReference>
<dbReference type="RefSeq" id="WP_167215894.1">
    <property type="nucleotide sequence ID" value="NZ_JAASRO010000001.1"/>
</dbReference>
<keyword evidence="4" id="KW-1185">Reference proteome</keyword>
<feature type="domain" description="MmgE/PrpD N-terminal" evidence="2">
    <location>
        <begin position="6"/>
        <end position="243"/>
    </location>
</feature>
<dbReference type="AlphaFoldDB" id="A0A7X5VHQ0"/>
<proteinExistence type="inferred from homology"/>
<protein>
    <submittedName>
        <fullName evidence="3">2-methylcitrate dehydratase PrpD</fullName>
    </submittedName>
</protein>
<dbReference type="PANTHER" id="PTHR16943:SF8">
    <property type="entry name" value="2-METHYLCITRATE DEHYDRATASE"/>
    <property type="match status" value="1"/>
</dbReference>
<comment type="similarity">
    <text evidence="1">Belongs to the PrpD family.</text>
</comment>
<dbReference type="Pfam" id="PF03972">
    <property type="entry name" value="MmgE_PrpD_N"/>
    <property type="match status" value="1"/>
</dbReference>
<evidence type="ECO:0000313" key="3">
    <source>
        <dbReference type="EMBL" id="NIK61407.1"/>
    </source>
</evidence>
<accession>A0A7X5VHQ0</accession>
<dbReference type="Proteomes" id="UP000555407">
    <property type="component" value="Unassembled WGS sequence"/>
</dbReference>
<evidence type="ECO:0000259" key="2">
    <source>
        <dbReference type="Pfam" id="PF03972"/>
    </source>
</evidence>
<dbReference type="InterPro" id="IPR045336">
    <property type="entry name" value="MmgE_PrpD_N"/>
</dbReference>
<comment type="caution">
    <text evidence="3">The sequence shown here is derived from an EMBL/GenBank/DDBJ whole genome shotgun (WGS) entry which is preliminary data.</text>
</comment>
<evidence type="ECO:0000313" key="4">
    <source>
        <dbReference type="Proteomes" id="UP000555407"/>
    </source>
</evidence>
<gene>
    <name evidence="3" type="ORF">BJY22_007124</name>
</gene>
<dbReference type="InterPro" id="IPR005656">
    <property type="entry name" value="MmgE_PrpD"/>
</dbReference>
<reference evidence="3 4" key="1">
    <citation type="submission" date="2020-03" db="EMBL/GenBank/DDBJ databases">
        <title>Sequencing the genomes of 1000 actinobacteria strains.</title>
        <authorList>
            <person name="Klenk H.-P."/>
        </authorList>
    </citation>
    <scope>NUCLEOTIDE SEQUENCE [LARGE SCALE GENOMIC DNA]</scope>
    <source>
        <strain evidence="3 4">DSM 45490</strain>
    </source>
</reference>
<dbReference type="PANTHER" id="PTHR16943">
    <property type="entry name" value="2-METHYLCITRATE DEHYDRATASE-RELATED"/>
    <property type="match status" value="1"/>
</dbReference>